<comment type="caution">
    <text evidence="6">The sequence shown here is derived from an EMBL/GenBank/DDBJ whole genome shotgun (WGS) entry which is preliminary data.</text>
</comment>
<dbReference type="RefSeq" id="WP_034319572.1">
    <property type="nucleotide sequence ID" value="NZ_JFBM01000036.1"/>
</dbReference>
<protein>
    <recommendedName>
        <fullName evidence="5">HTH tetR-type domain-containing protein</fullName>
    </recommendedName>
</protein>
<dbReference type="PANTHER" id="PTHR30055">
    <property type="entry name" value="HTH-TYPE TRANSCRIPTIONAL REGULATOR RUTR"/>
    <property type="match status" value="1"/>
</dbReference>
<dbReference type="Proteomes" id="UP000256220">
    <property type="component" value="Unassembled WGS sequence"/>
</dbReference>
<proteinExistence type="predicted"/>
<evidence type="ECO:0000256" key="4">
    <source>
        <dbReference type="PROSITE-ProRule" id="PRU00335"/>
    </source>
</evidence>
<dbReference type="SUPFAM" id="SSF46689">
    <property type="entry name" value="Homeodomain-like"/>
    <property type="match status" value="1"/>
</dbReference>
<evidence type="ECO:0000256" key="1">
    <source>
        <dbReference type="ARBA" id="ARBA00023015"/>
    </source>
</evidence>
<dbReference type="SUPFAM" id="SSF48498">
    <property type="entry name" value="Tetracyclin repressor-like, C-terminal domain"/>
    <property type="match status" value="1"/>
</dbReference>
<keyword evidence="3" id="KW-0804">Transcription</keyword>
<dbReference type="InterPro" id="IPR009057">
    <property type="entry name" value="Homeodomain-like_sf"/>
</dbReference>
<dbReference type="Gene3D" id="1.10.357.10">
    <property type="entry name" value="Tetracycline Repressor, domain 2"/>
    <property type="match status" value="1"/>
</dbReference>
<feature type="DNA-binding region" description="H-T-H motif" evidence="4">
    <location>
        <begin position="38"/>
        <end position="57"/>
    </location>
</feature>
<dbReference type="EMBL" id="JFBM01000036">
    <property type="protein sequence ID" value="KFU77065.1"/>
    <property type="molecule type" value="Genomic_DNA"/>
</dbReference>
<reference evidence="6 7" key="1">
    <citation type="journal article" date="2014" name="Genome Announc.">
        <title>Draft Genome Sequence of Amycolatopsis lurida NRRL 2430, Producer of the Glycopeptide Family Antibiotic Ristocetin.</title>
        <authorList>
            <person name="Kwun M.J."/>
            <person name="Hong H.J."/>
        </authorList>
    </citation>
    <scope>NUCLEOTIDE SEQUENCE [LARGE SCALE GENOMIC DNA]</scope>
    <source>
        <strain evidence="6 7">NRRL 2430</strain>
    </source>
</reference>
<evidence type="ECO:0000256" key="2">
    <source>
        <dbReference type="ARBA" id="ARBA00023125"/>
    </source>
</evidence>
<dbReference type="GO" id="GO:0003700">
    <property type="term" value="F:DNA-binding transcription factor activity"/>
    <property type="evidence" value="ECO:0007669"/>
    <property type="project" value="TreeGrafter"/>
</dbReference>
<accession>A0A2P2FK13</accession>
<dbReference type="PROSITE" id="PS50977">
    <property type="entry name" value="HTH_TETR_2"/>
    <property type="match status" value="1"/>
</dbReference>
<evidence type="ECO:0000256" key="3">
    <source>
        <dbReference type="ARBA" id="ARBA00023163"/>
    </source>
</evidence>
<keyword evidence="7" id="KW-1185">Reference proteome</keyword>
<name>A0A2P2FK13_AMYLU</name>
<dbReference type="InterPro" id="IPR050109">
    <property type="entry name" value="HTH-type_TetR-like_transc_reg"/>
</dbReference>
<dbReference type="PANTHER" id="PTHR30055:SF234">
    <property type="entry name" value="HTH-TYPE TRANSCRIPTIONAL REGULATOR BETI"/>
    <property type="match status" value="1"/>
</dbReference>
<dbReference type="GO" id="GO:0000976">
    <property type="term" value="F:transcription cis-regulatory region binding"/>
    <property type="evidence" value="ECO:0007669"/>
    <property type="project" value="TreeGrafter"/>
</dbReference>
<keyword evidence="1" id="KW-0805">Transcription regulation</keyword>
<gene>
    <name evidence="6" type="ORF">BB31_32710</name>
</gene>
<dbReference type="Pfam" id="PF00440">
    <property type="entry name" value="TetR_N"/>
    <property type="match status" value="1"/>
</dbReference>
<organism evidence="6 7">
    <name type="scientific">Amycolatopsis lurida NRRL 2430</name>
    <dbReference type="NCBI Taxonomy" id="1460371"/>
    <lineage>
        <taxon>Bacteria</taxon>
        <taxon>Bacillati</taxon>
        <taxon>Actinomycetota</taxon>
        <taxon>Actinomycetes</taxon>
        <taxon>Pseudonocardiales</taxon>
        <taxon>Pseudonocardiaceae</taxon>
        <taxon>Amycolatopsis</taxon>
    </lineage>
</organism>
<evidence type="ECO:0000313" key="6">
    <source>
        <dbReference type="EMBL" id="KFU77065.1"/>
    </source>
</evidence>
<sequence>MSEVAEGRQRRRRTDADRSVASILAAAREVLGTQAQASVEDIARAAGVSRQTVYAHFKTREALLSAVIDAVSEEAANEMAAARLDEGPAADAMLRLLDVGWQMFRRYPRLPAGAAEENDPEADRDRHSAVADHLDRLLTRGKESGEFDQELANPWLVNAIVALGHAAGHAVDAKQLTLEGGVDALAESVLRLCGAARRD</sequence>
<dbReference type="InterPro" id="IPR036271">
    <property type="entry name" value="Tet_transcr_reg_TetR-rel_C_sf"/>
</dbReference>
<dbReference type="AlphaFoldDB" id="A0A2P2FK13"/>
<feature type="domain" description="HTH tetR-type" evidence="5">
    <location>
        <begin position="17"/>
        <end position="75"/>
    </location>
</feature>
<evidence type="ECO:0000313" key="7">
    <source>
        <dbReference type="Proteomes" id="UP000256220"/>
    </source>
</evidence>
<evidence type="ECO:0000259" key="5">
    <source>
        <dbReference type="PROSITE" id="PS50977"/>
    </source>
</evidence>
<keyword evidence="2 4" id="KW-0238">DNA-binding</keyword>
<dbReference type="InterPro" id="IPR001647">
    <property type="entry name" value="HTH_TetR"/>
</dbReference>